<feature type="compositionally biased region" description="Acidic residues" evidence="1">
    <location>
        <begin position="245"/>
        <end position="267"/>
    </location>
</feature>
<gene>
    <name evidence="4" type="ORF">V8G54_034692</name>
</gene>
<dbReference type="EMBL" id="CP144690">
    <property type="protein sequence ID" value="WVY89178.1"/>
    <property type="molecule type" value="Genomic_DNA"/>
</dbReference>
<dbReference type="Pfam" id="PF03108">
    <property type="entry name" value="DBD_Tnp_Mut"/>
    <property type="match status" value="1"/>
</dbReference>
<sequence length="677" mass="77455">MKNLVGTNYQGCSEAKLHDVNLDFSKDPGGHSESLMPPPHGSHYLPKVERGNTRLEHSILQCTRKQMGSIEENNCSVGAKFGIRGEKVTWCEDFRVIYRCEIGEIKKLLAMNHVEGSGESVRGESRVEENFEVVIHHGGKFINEGKLNYEGRELWYCVGGGSVLENRLEPLLDDTRAMHMITLAMSDCMEGLVDVHVDCDIEEEVGDGVGNVEVDVQSDGPSWTQMSDRDVDDDINSDNHRGLSDDEWESEELDSGAESDGEDDEDEGYGKFVTFYMPETMVDYKWDLNTYFANKQDFVDAIKTYAVQNGRNIKYVKNDKKRIRLKCMSGKGECPWMAYCAYMEAIKTWQLRTIVDNHSCSREHKEWNVGVSRCMAYRAKAIASNQVDGSFKDQFKRIYDYANELLAHNGGSTVKVKVEDIGSGPIFKTFYTCLKACKDIFMSCRPIIGLNGAFWKGKYGGELLSVVGRDANDQMLALAYAMVEVENNDTWKWFLELLVEDLGREEVSSPFTFMSDQQKGLMKAIQEMVPRVYQCFCVWHLYVNFRKKIPGKQLKRLITTPQCDTLVNNMSEAFNGVLVHTRSKPIISMLKDIRLYLMKRWAINKSKIQSFSGDICPKIKIRLNKESQLTKHWISCEFRPKFVYMQEVGYHWRTMLPLIDCYEIPKSISRGLHTMLL</sequence>
<feature type="region of interest" description="Disordered" evidence="1">
    <location>
        <begin position="208"/>
        <end position="268"/>
    </location>
</feature>
<protein>
    <submittedName>
        <fullName evidence="4">Uncharacterized protein</fullName>
    </submittedName>
</protein>
<evidence type="ECO:0000259" key="2">
    <source>
        <dbReference type="Pfam" id="PF03108"/>
    </source>
</evidence>
<reference evidence="4 5" key="1">
    <citation type="journal article" date="2023" name="Life. Sci Alliance">
        <title>Evolutionary insights into 3D genome organization and epigenetic landscape of Vigna mungo.</title>
        <authorList>
            <person name="Junaid A."/>
            <person name="Singh B."/>
            <person name="Bhatia S."/>
        </authorList>
    </citation>
    <scope>NUCLEOTIDE SEQUENCE [LARGE SCALE GENOMIC DNA]</scope>
    <source>
        <strain evidence="4">Urdbean</strain>
    </source>
</reference>
<name>A0AAQ3R9A6_VIGMU</name>
<feature type="domain" description="MULE transposase" evidence="3">
    <location>
        <begin position="449"/>
        <end position="543"/>
    </location>
</feature>
<feature type="domain" description="Transposase MuDR plant" evidence="2">
    <location>
        <begin position="285"/>
        <end position="338"/>
    </location>
</feature>
<proteinExistence type="predicted"/>
<organism evidence="4 5">
    <name type="scientific">Vigna mungo</name>
    <name type="common">Black gram</name>
    <name type="synonym">Phaseolus mungo</name>
    <dbReference type="NCBI Taxonomy" id="3915"/>
    <lineage>
        <taxon>Eukaryota</taxon>
        <taxon>Viridiplantae</taxon>
        <taxon>Streptophyta</taxon>
        <taxon>Embryophyta</taxon>
        <taxon>Tracheophyta</taxon>
        <taxon>Spermatophyta</taxon>
        <taxon>Magnoliopsida</taxon>
        <taxon>eudicotyledons</taxon>
        <taxon>Gunneridae</taxon>
        <taxon>Pentapetalae</taxon>
        <taxon>rosids</taxon>
        <taxon>fabids</taxon>
        <taxon>Fabales</taxon>
        <taxon>Fabaceae</taxon>
        <taxon>Papilionoideae</taxon>
        <taxon>50 kb inversion clade</taxon>
        <taxon>NPAAA clade</taxon>
        <taxon>indigoferoid/millettioid clade</taxon>
        <taxon>Phaseoleae</taxon>
        <taxon>Vigna</taxon>
    </lineage>
</organism>
<evidence type="ECO:0000313" key="4">
    <source>
        <dbReference type="EMBL" id="WVY89178.1"/>
    </source>
</evidence>
<evidence type="ECO:0000256" key="1">
    <source>
        <dbReference type="SAM" id="MobiDB-lite"/>
    </source>
</evidence>
<dbReference type="InterPro" id="IPR018289">
    <property type="entry name" value="MULE_transposase_dom"/>
</dbReference>
<dbReference type="PANTHER" id="PTHR31973:SF187">
    <property type="entry name" value="MUTATOR TRANSPOSASE MUDRA PROTEIN"/>
    <property type="match status" value="1"/>
</dbReference>
<dbReference type="PANTHER" id="PTHR31973">
    <property type="entry name" value="POLYPROTEIN, PUTATIVE-RELATED"/>
    <property type="match status" value="1"/>
</dbReference>
<dbReference type="Pfam" id="PF10551">
    <property type="entry name" value="MULE"/>
    <property type="match status" value="1"/>
</dbReference>
<accession>A0AAQ3R9A6</accession>
<dbReference type="AlphaFoldDB" id="A0AAQ3R9A6"/>
<keyword evidence="5" id="KW-1185">Reference proteome</keyword>
<dbReference type="Proteomes" id="UP001374535">
    <property type="component" value="Chromosome 11"/>
</dbReference>
<evidence type="ECO:0000313" key="5">
    <source>
        <dbReference type="Proteomes" id="UP001374535"/>
    </source>
</evidence>
<dbReference type="InterPro" id="IPR004332">
    <property type="entry name" value="Transposase_MuDR"/>
</dbReference>
<evidence type="ECO:0000259" key="3">
    <source>
        <dbReference type="Pfam" id="PF10551"/>
    </source>
</evidence>